<sequence length="236" mass="24566">MDATETETTGSTDGEVAPPTADTPEADLVLRLTEAALDTVRGLRDAEDDADGLALRVEVTGARGTDFTYDLGFDPVADAPPEDTVTVQDGLTVWIPAGSVANLTGATLDVPSREGQGGLVLRNPNRPDPLGMDGAIELTGTVEEKVSQLLDQHINPALASHGGFATLVKVEDDKAHITMGGGCQGCAVSAMTLRDGIQSAILERIPEITEVVDTTDHEAGENPFYEEVPSGGSPFA</sequence>
<dbReference type="RefSeq" id="WP_272735493.1">
    <property type="nucleotide sequence ID" value="NZ_CP116942.1"/>
</dbReference>
<dbReference type="PANTHER" id="PTHR11178:SF51">
    <property type="entry name" value="FE_S BIOGENESIS PROTEIN NFUA"/>
    <property type="match status" value="1"/>
</dbReference>
<comment type="function">
    <text evidence="1">May be involved in the formation or repair of [Fe-S] clusters present in iron-sulfur proteins.</text>
</comment>
<reference evidence="4" key="1">
    <citation type="submission" date="2023-01" db="EMBL/GenBank/DDBJ databases">
        <title>The diversity of Class Acidimicrobiia in South China Sea sediment environments and the proposal of Iamia marina sp. nov., a novel species of the genus Iamia.</title>
        <authorList>
            <person name="He Y."/>
            <person name="Tian X."/>
        </authorList>
    </citation>
    <scope>NUCLEOTIDE SEQUENCE</scope>
    <source>
        <strain evidence="4">DSM 19957</strain>
    </source>
</reference>
<evidence type="ECO:0000313" key="4">
    <source>
        <dbReference type="EMBL" id="WCO65967.1"/>
    </source>
</evidence>
<dbReference type="SUPFAM" id="SSF117916">
    <property type="entry name" value="Fe-S cluster assembly (FSCA) domain-like"/>
    <property type="match status" value="1"/>
</dbReference>
<name>A0AAE9Y4B4_9ACTN</name>
<feature type="domain" description="NIF system FeS cluster assembly NifU C-terminal" evidence="3">
    <location>
        <begin position="146"/>
        <end position="212"/>
    </location>
</feature>
<proteinExistence type="predicted"/>
<dbReference type="KEGG" id="ima:PO878_15815"/>
<dbReference type="InterPro" id="IPR034904">
    <property type="entry name" value="FSCA_dom_sf"/>
</dbReference>
<organism evidence="4 5">
    <name type="scientific">Iamia majanohamensis</name>
    <dbReference type="NCBI Taxonomy" id="467976"/>
    <lineage>
        <taxon>Bacteria</taxon>
        <taxon>Bacillati</taxon>
        <taxon>Actinomycetota</taxon>
        <taxon>Acidimicrobiia</taxon>
        <taxon>Acidimicrobiales</taxon>
        <taxon>Iamiaceae</taxon>
        <taxon>Iamia</taxon>
    </lineage>
</organism>
<accession>A0AAE9Y4B4</accession>
<dbReference type="Pfam" id="PF01106">
    <property type="entry name" value="NifU"/>
    <property type="match status" value="1"/>
</dbReference>
<dbReference type="AlphaFoldDB" id="A0AAE9Y4B4"/>
<evidence type="ECO:0000259" key="3">
    <source>
        <dbReference type="Pfam" id="PF01106"/>
    </source>
</evidence>
<dbReference type="PANTHER" id="PTHR11178">
    <property type="entry name" value="IRON-SULFUR CLUSTER SCAFFOLD PROTEIN NFU-RELATED"/>
    <property type="match status" value="1"/>
</dbReference>
<dbReference type="GO" id="GO:0016226">
    <property type="term" value="P:iron-sulfur cluster assembly"/>
    <property type="evidence" value="ECO:0007669"/>
    <property type="project" value="InterPro"/>
</dbReference>
<dbReference type="Gene3D" id="2.60.300.12">
    <property type="entry name" value="HesB-like domain"/>
    <property type="match status" value="1"/>
</dbReference>
<evidence type="ECO:0000313" key="5">
    <source>
        <dbReference type="Proteomes" id="UP001216390"/>
    </source>
</evidence>
<protein>
    <submittedName>
        <fullName evidence="4">NifU family protein</fullName>
    </submittedName>
</protein>
<dbReference type="Proteomes" id="UP001216390">
    <property type="component" value="Chromosome"/>
</dbReference>
<dbReference type="InterPro" id="IPR035903">
    <property type="entry name" value="HesB-like_dom_sf"/>
</dbReference>
<dbReference type="Gene3D" id="3.30.300.130">
    <property type="entry name" value="Fe-S cluster assembly (FSCA)"/>
    <property type="match status" value="1"/>
</dbReference>
<feature type="compositionally biased region" description="Low complexity" evidence="2">
    <location>
        <begin position="1"/>
        <end position="15"/>
    </location>
</feature>
<dbReference type="GO" id="GO:0005506">
    <property type="term" value="F:iron ion binding"/>
    <property type="evidence" value="ECO:0007669"/>
    <property type="project" value="InterPro"/>
</dbReference>
<evidence type="ECO:0000256" key="2">
    <source>
        <dbReference type="SAM" id="MobiDB-lite"/>
    </source>
</evidence>
<gene>
    <name evidence="4" type="ORF">PO878_15815</name>
</gene>
<keyword evidence="5" id="KW-1185">Reference proteome</keyword>
<dbReference type="GO" id="GO:0051536">
    <property type="term" value="F:iron-sulfur cluster binding"/>
    <property type="evidence" value="ECO:0007669"/>
    <property type="project" value="InterPro"/>
</dbReference>
<dbReference type="EMBL" id="CP116942">
    <property type="protein sequence ID" value="WCO65967.1"/>
    <property type="molecule type" value="Genomic_DNA"/>
</dbReference>
<dbReference type="SUPFAM" id="SSF89360">
    <property type="entry name" value="HesB-like domain"/>
    <property type="match status" value="1"/>
</dbReference>
<dbReference type="InterPro" id="IPR001075">
    <property type="entry name" value="NIF_FeS_clus_asmbl_NifU_C"/>
</dbReference>
<evidence type="ECO:0000256" key="1">
    <source>
        <dbReference type="ARBA" id="ARBA00049958"/>
    </source>
</evidence>
<feature type="region of interest" description="Disordered" evidence="2">
    <location>
        <begin position="1"/>
        <end position="26"/>
    </location>
</feature>